<name>A0A9D4IXB5_DREPO</name>
<reference evidence="2" key="2">
    <citation type="submission" date="2020-11" db="EMBL/GenBank/DDBJ databases">
        <authorList>
            <person name="McCartney M.A."/>
            <person name="Auch B."/>
            <person name="Kono T."/>
            <person name="Mallez S."/>
            <person name="Becker A."/>
            <person name="Gohl D.M."/>
            <person name="Silverstein K.A.T."/>
            <person name="Koren S."/>
            <person name="Bechman K.B."/>
            <person name="Herman A."/>
            <person name="Abrahante J.E."/>
            <person name="Garbe J."/>
        </authorList>
    </citation>
    <scope>NUCLEOTIDE SEQUENCE</scope>
    <source>
        <strain evidence="2">Duluth1</strain>
        <tissue evidence="2">Whole animal</tissue>
    </source>
</reference>
<proteinExistence type="predicted"/>
<dbReference type="Proteomes" id="UP000828390">
    <property type="component" value="Unassembled WGS sequence"/>
</dbReference>
<reference evidence="2" key="1">
    <citation type="journal article" date="2019" name="bioRxiv">
        <title>The Genome of the Zebra Mussel, Dreissena polymorpha: A Resource for Invasive Species Research.</title>
        <authorList>
            <person name="McCartney M.A."/>
            <person name="Auch B."/>
            <person name="Kono T."/>
            <person name="Mallez S."/>
            <person name="Zhang Y."/>
            <person name="Obille A."/>
            <person name="Becker A."/>
            <person name="Abrahante J.E."/>
            <person name="Garbe J."/>
            <person name="Badalamenti J.P."/>
            <person name="Herman A."/>
            <person name="Mangelson H."/>
            <person name="Liachko I."/>
            <person name="Sullivan S."/>
            <person name="Sone E.D."/>
            <person name="Koren S."/>
            <person name="Silverstein K.A.T."/>
            <person name="Beckman K.B."/>
            <person name="Gohl D.M."/>
        </authorList>
    </citation>
    <scope>NUCLEOTIDE SEQUENCE</scope>
    <source>
        <strain evidence="2">Duluth1</strain>
        <tissue evidence="2">Whole animal</tissue>
    </source>
</reference>
<evidence type="ECO:0000313" key="3">
    <source>
        <dbReference type="Proteomes" id="UP000828390"/>
    </source>
</evidence>
<dbReference type="EMBL" id="JAIWYP010000008">
    <property type="protein sequence ID" value="KAH3788224.1"/>
    <property type="molecule type" value="Genomic_DNA"/>
</dbReference>
<organism evidence="2 3">
    <name type="scientific">Dreissena polymorpha</name>
    <name type="common">Zebra mussel</name>
    <name type="synonym">Mytilus polymorpha</name>
    <dbReference type="NCBI Taxonomy" id="45954"/>
    <lineage>
        <taxon>Eukaryota</taxon>
        <taxon>Metazoa</taxon>
        <taxon>Spiralia</taxon>
        <taxon>Lophotrochozoa</taxon>
        <taxon>Mollusca</taxon>
        <taxon>Bivalvia</taxon>
        <taxon>Autobranchia</taxon>
        <taxon>Heteroconchia</taxon>
        <taxon>Euheterodonta</taxon>
        <taxon>Imparidentia</taxon>
        <taxon>Neoheterodontei</taxon>
        <taxon>Myida</taxon>
        <taxon>Dreissenoidea</taxon>
        <taxon>Dreissenidae</taxon>
        <taxon>Dreissena</taxon>
    </lineage>
</organism>
<evidence type="ECO:0000256" key="1">
    <source>
        <dbReference type="SAM" id="MobiDB-lite"/>
    </source>
</evidence>
<evidence type="ECO:0000313" key="2">
    <source>
        <dbReference type="EMBL" id="KAH3788224.1"/>
    </source>
</evidence>
<keyword evidence="3" id="KW-1185">Reference proteome</keyword>
<accession>A0A9D4IXB5</accession>
<sequence length="674" mass="77578">MNSSLALHINGTNLLTKFHEDPTIYVAATVLPRQIFMTHNGKRPPPPPGGHVYLPRQTIFELNCRIQETNVPNKFHQDWAKNVSSRLFICFFHYIHIEKTAPPPGGHVLSPMMIMKITPRRPCFLPIQTIFELNHRTNNVTSREYSNIFTLYISRKLPRALVAMFFHRSAPFFELVRDINKTNVLTKFHDDWAKMFLYSHIRNIAPPPGGHVFQGTGTILKFNQHIVYTNNLTKTNVLTKFHKYQTINVASGVFTRQTLTTDDLRRMTDKRRSQKLTMSTLCSGSTHCMRLTLGNVYYLALMTCNQTTTSQKIGLKVVDDDHILEQTGRQTDRQTKHIIQIYPRSFDPGSYKQRRKWRKVCSRRTTLSSGCAGTWKTSASRKAATNSPVTTEKVENAHRMLRELKEHRIEGRMHSDQIVLDNVHWVGREGMSEAQRLYLVSLCHDFVDNIISPVTKAIRNRKLLHDRLTEECLQHIRLCPAKCAEALLDDFTAVKAAFPGEPLIKCILEALLLSRKGLQTDPVQFVPQLLGRIEDNESLEEIKIWYIKVEPPRLLRKVALCHGDEWVVMEKNSKQRTGRSSSVVFVNSASLQVTLPPCRLQDVAYFHGIVHRSSRQEEDCLEHKSKLTDARTVDMVTVVTIASDNNLRVWDRSRDKKRTTDRQARKLAPIKYIE</sequence>
<gene>
    <name evidence="2" type="ORF">DPMN_166359</name>
</gene>
<feature type="compositionally biased region" description="Basic and acidic residues" evidence="1">
    <location>
        <begin position="654"/>
        <end position="664"/>
    </location>
</feature>
<feature type="region of interest" description="Disordered" evidence="1">
    <location>
        <begin position="654"/>
        <end position="674"/>
    </location>
</feature>
<comment type="caution">
    <text evidence="2">The sequence shown here is derived from an EMBL/GenBank/DDBJ whole genome shotgun (WGS) entry which is preliminary data.</text>
</comment>
<protein>
    <submittedName>
        <fullName evidence="2">Uncharacterized protein</fullName>
    </submittedName>
</protein>
<dbReference type="AlphaFoldDB" id="A0A9D4IXB5"/>